<organism evidence="2 3">
    <name type="scientific">Psychrosphaera aquimarina</name>
    <dbReference type="NCBI Taxonomy" id="2044854"/>
    <lineage>
        <taxon>Bacteria</taxon>
        <taxon>Pseudomonadati</taxon>
        <taxon>Pseudomonadota</taxon>
        <taxon>Gammaproteobacteria</taxon>
        <taxon>Alteromonadales</taxon>
        <taxon>Pseudoalteromonadaceae</taxon>
        <taxon>Psychrosphaera</taxon>
    </lineage>
</organism>
<dbReference type="EMBL" id="JAWCUA010000007">
    <property type="protein sequence ID" value="MDU0113374.1"/>
    <property type="molecule type" value="Genomic_DNA"/>
</dbReference>
<evidence type="ECO:0000313" key="2">
    <source>
        <dbReference type="EMBL" id="MDU0113374.1"/>
    </source>
</evidence>
<feature type="transmembrane region" description="Helical" evidence="1">
    <location>
        <begin position="82"/>
        <end position="102"/>
    </location>
</feature>
<dbReference type="Proteomes" id="UP001257914">
    <property type="component" value="Unassembled WGS sequence"/>
</dbReference>
<protein>
    <submittedName>
        <fullName evidence="2">Uncharacterized protein</fullName>
    </submittedName>
</protein>
<keyword evidence="1" id="KW-0812">Transmembrane</keyword>
<feature type="transmembrane region" description="Helical" evidence="1">
    <location>
        <begin position="30"/>
        <end position="48"/>
    </location>
</feature>
<keyword evidence="1" id="KW-1133">Transmembrane helix</keyword>
<evidence type="ECO:0000256" key="1">
    <source>
        <dbReference type="SAM" id="Phobius"/>
    </source>
</evidence>
<sequence>MFKLIGLIICVASIAVVADAQGGVGMYLDIPALVLLFGITLAGMIVGYGKQSIYYFKLAGRDKIPSKDLLPALNFFNYISRLTFYSSICAFFISSIVILINISELTMLGPAIAMTLLNIIYGLIFSFIIIQPIKHGILLNRLKADAEATASTQGK</sequence>
<comment type="caution">
    <text evidence="2">The sequence shown here is derived from an EMBL/GenBank/DDBJ whole genome shotgun (WGS) entry which is preliminary data.</text>
</comment>
<dbReference type="RefSeq" id="WP_315946976.1">
    <property type="nucleotide sequence ID" value="NZ_JAWCUA010000007.1"/>
</dbReference>
<proteinExistence type="predicted"/>
<accession>A0ABU3R145</accession>
<gene>
    <name evidence="2" type="ORF">RT723_10280</name>
</gene>
<name>A0ABU3R145_9GAMM</name>
<keyword evidence="1" id="KW-0472">Membrane</keyword>
<feature type="transmembrane region" description="Helical" evidence="1">
    <location>
        <begin position="108"/>
        <end position="130"/>
    </location>
</feature>
<keyword evidence="3" id="KW-1185">Reference proteome</keyword>
<reference evidence="2 3" key="1">
    <citation type="submission" date="2023-10" db="EMBL/GenBank/DDBJ databases">
        <title>Psychrosphaera aquimaarina strain SW33 isolated from seawater.</title>
        <authorList>
            <person name="Bayburt H."/>
            <person name="Kim J.M."/>
            <person name="Choi B.J."/>
            <person name="Jeon C.O."/>
        </authorList>
    </citation>
    <scope>NUCLEOTIDE SEQUENCE [LARGE SCALE GENOMIC DNA]</scope>
    <source>
        <strain evidence="2 3">KCTC 52743</strain>
    </source>
</reference>
<evidence type="ECO:0000313" key="3">
    <source>
        <dbReference type="Proteomes" id="UP001257914"/>
    </source>
</evidence>